<proteinExistence type="predicted"/>
<organism evidence="2 3">
    <name type="scientific">Trifolium pratense</name>
    <name type="common">Red clover</name>
    <dbReference type="NCBI Taxonomy" id="57577"/>
    <lineage>
        <taxon>Eukaryota</taxon>
        <taxon>Viridiplantae</taxon>
        <taxon>Streptophyta</taxon>
        <taxon>Embryophyta</taxon>
        <taxon>Tracheophyta</taxon>
        <taxon>Spermatophyta</taxon>
        <taxon>Magnoliopsida</taxon>
        <taxon>eudicotyledons</taxon>
        <taxon>Gunneridae</taxon>
        <taxon>Pentapetalae</taxon>
        <taxon>rosids</taxon>
        <taxon>fabids</taxon>
        <taxon>Fabales</taxon>
        <taxon>Fabaceae</taxon>
        <taxon>Papilionoideae</taxon>
        <taxon>50 kb inversion clade</taxon>
        <taxon>NPAAA clade</taxon>
        <taxon>Hologalegina</taxon>
        <taxon>IRL clade</taxon>
        <taxon>Trifolieae</taxon>
        <taxon>Trifolium</taxon>
    </lineage>
</organism>
<reference evidence="2 3" key="2">
    <citation type="journal article" date="2017" name="Front. Plant Sci.">
        <title>Gene Classification and Mining of Molecular Markers Useful in Red Clover (Trifolium pratense) Breeding.</title>
        <authorList>
            <person name="Istvanek J."/>
            <person name="Dluhosova J."/>
            <person name="Dluhos P."/>
            <person name="Patkova L."/>
            <person name="Nedelnik J."/>
            <person name="Repkova J."/>
        </authorList>
    </citation>
    <scope>NUCLEOTIDE SEQUENCE [LARGE SCALE GENOMIC DNA]</scope>
    <source>
        <strain evidence="3">cv. Tatra</strain>
        <tissue evidence="2">Young leaves</tissue>
    </source>
</reference>
<reference evidence="2 3" key="1">
    <citation type="journal article" date="2014" name="Am. J. Bot.">
        <title>Genome assembly and annotation for red clover (Trifolium pratense; Fabaceae).</title>
        <authorList>
            <person name="Istvanek J."/>
            <person name="Jaros M."/>
            <person name="Krenek A."/>
            <person name="Repkova J."/>
        </authorList>
    </citation>
    <scope>NUCLEOTIDE SEQUENCE [LARGE SCALE GENOMIC DNA]</scope>
    <source>
        <strain evidence="3">cv. Tatra</strain>
        <tissue evidence="2">Young leaves</tissue>
    </source>
</reference>
<comment type="caution">
    <text evidence="2">The sequence shown here is derived from an EMBL/GenBank/DDBJ whole genome shotgun (WGS) entry which is preliminary data.</text>
</comment>
<dbReference type="SUPFAM" id="SSF54160">
    <property type="entry name" value="Chromo domain-like"/>
    <property type="match status" value="1"/>
</dbReference>
<gene>
    <name evidence="2" type="ORF">L195_g057544</name>
</gene>
<dbReference type="InterPro" id="IPR000953">
    <property type="entry name" value="Chromo/chromo_shadow_dom"/>
</dbReference>
<dbReference type="PROSITE" id="PS50013">
    <property type="entry name" value="CHROMO_2"/>
    <property type="match status" value="1"/>
</dbReference>
<feature type="domain" description="Chromo" evidence="1">
    <location>
        <begin position="26"/>
        <end position="47"/>
    </location>
</feature>
<dbReference type="EMBL" id="ASHM01114659">
    <property type="protein sequence ID" value="PNX70589.1"/>
    <property type="molecule type" value="Genomic_DNA"/>
</dbReference>
<evidence type="ECO:0000313" key="3">
    <source>
        <dbReference type="Proteomes" id="UP000236291"/>
    </source>
</evidence>
<name>A0A2K3KWB8_TRIPR</name>
<accession>A0A2K3KWB8</accession>
<evidence type="ECO:0000259" key="1">
    <source>
        <dbReference type="PROSITE" id="PS50013"/>
    </source>
</evidence>
<evidence type="ECO:0000313" key="2">
    <source>
        <dbReference type="EMBL" id="PNX70589.1"/>
    </source>
</evidence>
<dbReference type="AlphaFoldDB" id="A0A2K3KWB8"/>
<sequence>MFRKITSKAPKGVPAVNLPSLNDGLYEAESIRQKRIRMGKVEYLVKW</sequence>
<dbReference type="Proteomes" id="UP000236291">
    <property type="component" value="Unassembled WGS sequence"/>
</dbReference>
<dbReference type="InterPro" id="IPR016197">
    <property type="entry name" value="Chromo-like_dom_sf"/>
</dbReference>
<protein>
    <recommendedName>
        <fullName evidence="1">Chromo domain-containing protein</fullName>
    </recommendedName>
</protein>
<dbReference type="Gene3D" id="2.40.50.40">
    <property type="match status" value="1"/>
</dbReference>